<name>A0A917BNU7_9MICO</name>
<reference evidence="19" key="2">
    <citation type="submission" date="2020-09" db="EMBL/GenBank/DDBJ databases">
        <authorList>
            <person name="Sun Q."/>
            <person name="Zhou Y."/>
        </authorList>
    </citation>
    <scope>NUCLEOTIDE SEQUENCE</scope>
    <source>
        <strain evidence="19">CGMCC 1.12160</strain>
    </source>
</reference>
<dbReference type="GO" id="GO:0003677">
    <property type="term" value="F:DNA binding"/>
    <property type="evidence" value="ECO:0007669"/>
    <property type="project" value="UniProtKB-KW"/>
</dbReference>
<dbReference type="Gene3D" id="3.30.980.40">
    <property type="match status" value="1"/>
</dbReference>
<evidence type="ECO:0000259" key="18">
    <source>
        <dbReference type="PROSITE" id="PS50901"/>
    </source>
</evidence>
<evidence type="ECO:0000256" key="4">
    <source>
        <dbReference type="ARBA" id="ARBA00022618"/>
    </source>
</evidence>
<dbReference type="EMBL" id="BMEM01000002">
    <property type="protein sequence ID" value="GGF51215.1"/>
    <property type="molecule type" value="Genomic_DNA"/>
</dbReference>
<keyword evidence="5 17" id="KW-0812">Transmembrane</keyword>
<evidence type="ECO:0000256" key="17">
    <source>
        <dbReference type="SAM" id="Phobius"/>
    </source>
</evidence>
<dbReference type="SMART" id="SM00843">
    <property type="entry name" value="Ftsk_gamma"/>
    <property type="match status" value="1"/>
</dbReference>
<evidence type="ECO:0000256" key="3">
    <source>
        <dbReference type="ARBA" id="ARBA00022475"/>
    </source>
</evidence>
<feature type="transmembrane region" description="Helical" evidence="17">
    <location>
        <begin position="86"/>
        <end position="104"/>
    </location>
</feature>
<evidence type="ECO:0000256" key="5">
    <source>
        <dbReference type="ARBA" id="ARBA00022692"/>
    </source>
</evidence>
<feature type="transmembrane region" description="Helical" evidence="17">
    <location>
        <begin position="116"/>
        <end position="138"/>
    </location>
</feature>
<feature type="compositionally biased region" description="Acidic residues" evidence="16">
    <location>
        <begin position="897"/>
        <end position="906"/>
    </location>
</feature>
<feature type="region of interest" description="Disordered" evidence="16">
    <location>
        <begin position="282"/>
        <end position="380"/>
    </location>
</feature>
<comment type="function">
    <text evidence="13">Essential cell division protein that coordinates cell division and chromosome segregation. The N-terminus is involved in assembly of the cell-division machinery. The C-terminus functions as a DNA motor that moves dsDNA in an ATP-dependent manner towards the dif recombination site, which is located within the replication terminus region. Required for activation of the Xer recombinase, allowing activation of chromosome unlinking by recombination.</text>
</comment>
<feature type="transmembrane region" description="Helical" evidence="17">
    <location>
        <begin position="150"/>
        <end position="170"/>
    </location>
</feature>
<dbReference type="AlphaFoldDB" id="A0A917BNU7"/>
<dbReference type="PANTHER" id="PTHR22683:SF41">
    <property type="entry name" value="DNA TRANSLOCASE FTSK"/>
    <property type="match status" value="1"/>
</dbReference>
<dbReference type="Pfam" id="PF01580">
    <property type="entry name" value="FtsK_SpoIIIE"/>
    <property type="match status" value="1"/>
</dbReference>
<evidence type="ECO:0000256" key="1">
    <source>
        <dbReference type="ARBA" id="ARBA00004651"/>
    </source>
</evidence>
<feature type="region of interest" description="Disordered" evidence="16">
    <location>
        <begin position="875"/>
        <end position="956"/>
    </location>
</feature>
<dbReference type="GO" id="GO:0051301">
    <property type="term" value="P:cell division"/>
    <property type="evidence" value="ECO:0007669"/>
    <property type="project" value="UniProtKB-KW"/>
</dbReference>
<dbReference type="CDD" id="cd01127">
    <property type="entry name" value="TrwB_TraG_TraD_VirD4"/>
    <property type="match status" value="1"/>
</dbReference>
<dbReference type="InterPro" id="IPR003593">
    <property type="entry name" value="AAA+_ATPase"/>
</dbReference>
<dbReference type="InterPro" id="IPR002543">
    <property type="entry name" value="FtsK_dom"/>
</dbReference>
<evidence type="ECO:0000256" key="2">
    <source>
        <dbReference type="ARBA" id="ARBA00006474"/>
    </source>
</evidence>
<evidence type="ECO:0000256" key="9">
    <source>
        <dbReference type="ARBA" id="ARBA00022989"/>
    </source>
</evidence>
<comment type="similarity">
    <text evidence="2">Belongs to the FtsK/SpoIIIE/SftA family.</text>
</comment>
<evidence type="ECO:0000256" key="16">
    <source>
        <dbReference type="SAM" id="MobiDB-lite"/>
    </source>
</evidence>
<dbReference type="GO" id="GO:0007059">
    <property type="term" value="P:chromosome segregation"/>
    <property type="evidence" value="ECO:0007669"/>
    <property type="project" value="UniProtKB-KW"/>
</dbReference>
<keyword evidence="6 15" id="KW-0547">Nucleotide-binding</keyword>
<keyword evidence="7" id="KW-0159">Chromosome partition</keyword>
<feature type="transmembrane region" description="Helical" evidence="17">
    <location>
        <begin position="190"/>
        <end position="223"/>
    </location>
</feature>
<dbReference type="PANTHER" id="PTHR22683">
    <property type="entry name" value="SPORULATION PROTEIN RELATED"/>
    <property type="match status" value="1"/>
</dbReference>
<feature type="domain" description="FtsK" evidence="18">
    <location>
        <begin position="530"/>
        <end position="730"/>
    </location>
</feature>
<feature type="compositionally biased region" description="Low complexity" evidence="16">
    <location>
        <begin position="7"/>
        <end position="43"/>
    </location>
</feature>
<keyword evidence="20" id="KW-1185">Reference proteome</keyword>
<evidence type="ECO:0000256" key="7">
    <source>
        <dbReference type="ARBA" id="ARBA00022829"/>
    </source>
</evidence>
<dbReference type="Gene3D" id="3.40.50.300">
    <property type="entry name" value="P-loop containing nucleotide triphosphate hydrolases"/>
    <property type="match status" value="1"/>
</dbReference>
<feature type="compositionally biased region" description="Acidic residues" evidence="16">
    <location>
        <begin position="932"/>
        <end position="945"/>
    </location>
</feature>
<keyword evidence="9 17" id="KW-1133">Transmembrane helix</keyword>
<keyword evidence="4" id="KW-0132">Cell division</keyword>
<reference evidence="19" key="1">
    <citation type="journal article" date="2014" name="Int. J. Syst. Evol. Microbiol.">
        <title>Complete genome sequence of Corynebacterium casei LMG S-19264T (=DSM 44701T), isolated from a smear-ripened cheese.</title>
        <authorList>
            <consortium name="US DOE Joint Genome Institute (JGI-PGF)"/>
            <person name="Walter F."/>
            <person name="Albersmeier A."/>
            <person name="Kalinowski J."/>
            <person name="Ruckert C."/>
        </authorList>
    </citation>
    <scope>NUCLEOTIDE SEQUENCE</scope>
    <source>
        <strain evidence="19">CGMCC 1.12160</strain>
    </source>
</reference>
<sequence>MAKSVTSSSRPRSSGPRAGSSARPSSGRSGSGSGASRSRGGRAPEPRPGGSLPGKAYRGIAGAAGGTVRAMSDAAHDLEPEHRRDGAGFLLLVLAVIVALREWWQLDGLFGDIVHSVAAGTFGRVALVLPLVLLFFAIRNFRKPTEGQATNRMSIGTMAMLLSASGITHLATGAPDYAEGAHALEGSGGILGFILSAMLSAAITATGAYVVLSVLGVFGFLVLTRTPVHRIPDRLRELEQHLFDSARFDDVDPVTGEVLPRRRRARADLDERDGDVAFEQAAEVERGKGGRSLRAGARRSRDAEVYDVDATGEVPAPTKGGAARHTRGTGLADVPAGDATEEIPALRPGQKRPSPPSAVEKVKAAAQAEKAPLEPPPTTQLPQRVEQLQLAGDVTYTLPDSALLKPGSPHKERSEANDRVVDALTGVLEDFNIDAQVTGFTRGPTVTRYEVELGPGVKVERITALSKNIAYAVASADVRILSPIPGKSAVGVEIPNTDRENVNLGDVLRSQAARNNTHPMVMGVGKDVEGGYVIANLAKMPHMLVAGATGSGKSSFVNSMITSILMRSTPDEVRMILVDPKRVELTAYEGIPHLITPIITNPKKAAEALAWVVKEMDQRYDDLSAFGYKHVDDFNKAIKAGKVTPPPGSQRVMQPYPYLLVVVDELADLMMVAPRDVEESVVRITQLARAAGIHLVLATQRPSVDVVTGLIKANVPSRMAFATSSLADSRVVLDQPGAEKLIGQGDALFLPMGASKPMRVQGAWVGESEIHDVVAHVTGQLKPTYVEEVAAAPAKKQIDEDIGDDLDLLLQAAEQVITTQFGSTSMLQRKLRVGFAKAGRLMDLMESRGIVGPSEGSKAREVLVRPDDLEETLAVLQGQEPAPRPEVETDTAPFDADAAEVVDEGEGYAVPEPVAPQRNTRYDGDPVSGTYVEDEGEEESEDAWELTDRGGGRERY</sequence>
<comment type="subcellular location">
    <subcellularLocation>
        <location evidence="1">Cell membrane</location>
        <topology evidence="1">Multi-pass membrane protein</topology>
    </subcellularLocation>
</comment>
<comment type="subunit">
    <text evidence="14">Homohexamer. Forms a ring that surrounds DNA.</text>
</comment>
<evidence type="ECO:0000256" key="11">
    <source>
        <dbReference type="ARBA" id="ARBA00023136"/>
    </source>
</evidence>
<comment type="caution">
    <text evidence="19">The sequence shown here is derived from an EMBL/GenBank/DDBJ whole genome shotgun (WGS) entry which is preliminary data.</text>
</comment>
<keyword evidence="10" id="KW-0238">DNA-binding</keyword>
<dbReference type="Pfam" id="PF13491">
    <property type="entry name" value="FtsK_4TM"/>
    <property type="match status" value="1"/>
</dbReference>
<keyword evidence="8 15" id="KW-0067">ATP-binding</keyword>
<protein>
    <submittedName>
        <fullName evidence="19">DNA translocase FtsK</fullName>
    </submittedName>
</protein>
<dbReference type="InterPro" id="IPR050206">
    <property type="entry name" value="FtsK/SpoIIIE/SftA"/>
</dbReference>
<accession>A0A917BNU7</accession>
<feature type="compositionally biased region" description="Basic and acidic residues" evidence="16">
    <location>
        <begin position="946"/>
        <end position="956"/>
    </location>
</feature>
<dbReference type="PROSITE" id="PS50901">
    <property type="entry name" value="FTSK"/>
    <property type="match status" value="1"/>
</dbReference>
<organism evidence="19 20">
    <name type="scientific">Ornithinimicrobium tianjinense</name>
    <dbReference type="NCBI Taxonomy" id="1195761"/>
    <lineage>
        <taxon>Bacteria</taxon>
        <taxon>Bacillati</taxon>
        <taxon>Actinomycetota</taxon>
        <taxon>Actinomycetes</taxon>
        <taxon>Micrococcales</taxon>
        <taxon>Ornithinimicrobiaceae</taxon>
        <taxon>Ornithinimicrobium</taxon>
    </lineage>
</organism>
<proteinExistence type="inferred from homology"/>
<dbReference type="InterPro" id="IPR036390">
    <property type="entry name" value="WH_DNA-bd_sf"/>
</dbReference>
<dbReference type="Pfam" id="PF17854">
    <property type="entry name" value="FtsK_alpha"/>
    <property type="match status" value="1"/>
</dbReference>
<feature type="region of interest" description="Disordered" evidence="16">
    <location>
        <begin position="1"/>
        <end position="56"/>
    </location>
</feature>
<dbReference type="Gene3D" id="1.10.10.10">
    <property type="entry name" value="Winged helix-like DNA-binding domain superfamily/Winged helix DNA-binding domain"/>
    <property type="match status" value="1"/>
</dbReference>
<evidence type="ECO:0000256" key="14">
    <source>
        <dbReference type="ARBA" id="ARBA00025923"/>
    </source>
</evidence>
<dbReference type="GO" id="GO:0005524">
    <property type="term" value="F:ATP binding"/>
    <property type="evidence" value="ECO:0007669"/>
    <property type="project" value="UniProtKB-UniRule"/>
</dbReference>
<evidence type="ECO:0000256" key="10">
    <source>
        <dbReference type="ARBA" id="ARBA00023125"/>
    </source>
</evidence>
<evidence type="ECO:0000256" key="13">
    <source>
        <dbReference type="ARBA" id="ARBA00024986"/>
    </source>
</evidence>
<dbReference type="InterPro" id="IPR018541">
    <property type="entry name" value="Ftsk_gamma"/>
</dbReference>
<keyword evidence="11 17" id="KW-0472">Membrane</keyword>
<evidence type="ECO:0000313" key="19">
    <source>
        <dbReference type="EMBL" id="GGF51215.1"/>
    </source>
</evidence>
<dbReference type="SUPFAM" id="SSF52540">
    <property type="entry name" value="P-loop containing nucleoside triphosphate hydrolases"/>
    <property type="match status" value="1"/>
</dbReference>
<evidence type="ECO:0000313" key="20">
    <source>
        <dbReference type="Proteomes" id="UP000605670"/>
    </source>
</evidence>
<dbReference type="Proteomes" id="UP000605670">
    <property type="component" value="Unassembled WGS sequence"/>
</dbReference>
<dbReference type="InterPro" id="IPR027417">
    <property type="entry name" value="P-loop_NTPase"/>
</dbReference>
<keyword evidence="3" id="KW-1003">Cell membrane</keyword>
<dbReference type="InterPro" id="IPR036388">
    <property type="entry name" value="WH-like_DNA-bd_sf"/>
</dbReference>
<keyword evidence="12" id="KW-0131">Cell cycle</keyword>
<dbReference type="SMART" id="SM00382">
    <property type="entry name" value="AAA"/>
    <property type="match status" value="1"/>
</dbReference>
<feature type="binding site" evidence="15">
    <location>
        <begin position="547"/>
        <end position="554"/>
    </location>
    <ligand>
        <name>ATP</name>
        <dbReference type="ChEBI" id="CHEBI:30616"/>
    </ligand>
</feature>
<evidence type="ECO:0000256" key="6">
    <source>
        <dbReference type="ARBA" id="ARBA00022741"/>
    </source>
</evidence>
<evidence type="ECO:0000256" key="8">
    <source>
        <dbReference type="ARBA" id="ARBA00022840"/>
    </source>
</evidence>
<dbReference type="Pfam" id="PF09397">
    <property type="entry name" value="FtsK_gamma"/>
    <property type="match status" value="1"/>
</dbReference>
<gene>
    <name evidence="19" type="ORF">GCM10011366_18800</name>
</gene>
<dbReference type="GO" id="GO:0005886">
    <property type="term" value="C:plasma membrane"/>
    <property type="evidence" value="ECO:0007669"/>
    <property type="project" value="UniProtKB-SubCell"/>
</dbReference>
<dbReference type="InterPro" id="IPR041027">
    <property type="entry name" value="FtsK_alpha"/>
</dbReference>
<evidence type="ECO:0000256" key="15">
    <source>
        <dbReference type="PROSITE-ProRule" id="PRU00289"/>
    </source>
</evidence>
<dbReference type="SUPFAM" id="SSF46785">
    <property type="entry name" value="Winged helix' DNA-binding domain"/>
    <property type="match status" value="1"/>
</dbReference>
<dbReference type="InterPro" id="IPR025199">
    <property type="entry name" value="FtsK_4TM"/>
</dbReference>
<evidence type="ECO:0000256" key="12">
    <source>
        <dbReference type="ARBA" id="ARBA00023306"/>
    </source>
</evidence>